<keyword evidence="4" id="KW-1185">Reference proteome</keyword>
<feature type="chain" id="PRO_5042047742" evidence="2">
    <location>
        <begin position="20"/>
        <end position="328"/>
    </location>
</feature>
<feature type="compositionally biased region" description="Basic and acidic residues" evidence="1">
    <location>
        <begin position="121"/>
        <end position="132"/>
    </location>
</feature>
<gene>
    <name evidence="3" type="ORF">LWI28_021427</name>
</gene>
<reference evidence="3" key="2">
    <citation type="submission" date="2023-02" db="EMBL/GenBank/DDBJ databases">
        <authorList>
            <person name="Swenson N.G."/>
            <person name="Wegrzyn J.L."/>
            <person name="Mcevoy S.L."/>
        </authorList>
    </citation>
    <scope>NUCLEOTIDE SEQUENCE</scope>
    <source>
        <strain evidence="3">91603</strain>
        <tissue evidence="3">Leaf</tissue>
    </source>
</reference>
<proteinExistence type="predicted"/>
<feature type="signal peptide" evidence="2">
    <location>
        <begin position="1"/>
        <end position="19"/>
    </location>
</feature>
<accession>A0AAD5I6Z0</accession>
<keyword evidence="2" id="KW-0732">Signal</keyword>
<comment type="caution">
    <text evidence="3">The sequence shown here is derived from an EMBL/GenBank/DDBJ whole genome shotgun (WGS) entry which is preliminary data.</text>
</comment>
<dbReference type="AlphaFoldDB" id="A0AAD5I6Z0"/>
<name>A0AAD5I6Z0_ACENE</name>
<protein>
    <submittedName>
        <fullName evidence="3">Uncharacterized protein</fullName>
    </submittedName>
</protein>
<organism evidence="3 4">
    <name type="scientific">Acer negundo</name>
    <name type="common">Box elder</name>
    <dbReference type="NCBI Taxonomy" id="4023"/>
    <lineage>
        <taxon>Eukaryota</taxon>
        <taxon>Viridiplantae</taxon>
        <taxon>Streptophyta</taxon>
        <taxon>Embryophyta</taxon>
        <taxon>Tracheophyta</taxon>
        <taxon>Spermatophyta</taxon>
        <taxon>Magnoliopsida</taxon>
        <taxon>eudicotyledons</taxon>
        <taxon>Gunneridae</taxon>
        <taxon>Pentapetalae</taxon>
        <taxon>rosids</taxon>
        <taxon>malvids</taxon>
        <taxon>Sapindales</taxon>
        <taxon>Sapindaceae</taxon>
        <taxon>Hippocastanoideae</taxon>
        <taxon>Acereae</taxon>
        <taxon>Acer</taxon>
    </lineage>
</organism>
<reference evidence="3" key="1">
    <citation type="journal article" date="2022" name="Plant J.">
        <title>Strategies of tolerance reflected in two North American maple genomes.</title>
        <authorList>
            <person name="McEvoy S.L."/>
            <person name="Sezen U.U."/>
            <person name="Trouern-Trend A."/>
            <person name="McMahon S.M."/>
            <person name="Schaberg P.G."/>
            <person name="Yang J."/>
            <person name="Wegrzyn J.L."/>
            <person name="Swenson N.G."/>
        </authorList>
    </citation>
    <scope>NUCLEOTIDE SEQUENCE</scope>
    <source>
        <strain evidence="3">91603</strain>
    </source>
</reference>
<evidence type="ECO:0000313" key="3">
    <source>
        <dbReference type="EMBL" id="KAI9154136.1"/>
    </source>
</evidence>
<evidence type="ECO:0000256" key="1">
    <source>
        <dbReference type="SAM" id="MobiDB-lite"/>
    </source>
</evidence>
<evidence type="ECO:0000313" key="4">
    <source>
        <dbReference type="Proteomes" id="UP001064489"/>
    </source>
</evidence>
<feature type="region of interest" description="Disordered" evidence="1">
    <location>
        <begin position="121"/>
        <end position="142"/>
    </location>
</feature>
<dbReference type="Proteomes" id="UP001064489">
    <property type="component" value="Chromosome 11"/>
</dbReference>
<dbReference type="EMBL" id="JAJSOW010000108">
    <property type="protein sequence ID" value="KAI9154136.1"/>
    <property type="molecule type" value="Genomic_DNA"/>
</dbReference>
<sequence length="328" mass="36429">MHRLCFLLLRRMGDVFMFAAQPENVTTDDGKEQPPDFTNIAKRARSQEAEERFPLQKTTTESFKSKLLSASSPDSWKGFGTGNRYGNQWIADGKRNGFQGIVGKTGSSAKQSFETQTIREDKNRQNLEHPRSLDSVGPVKQVTRSASVTKNDILKLKKVHGSRFTVLNDTIDVDEADEELQEQSGSQFVNNSPKVLVEISNKSSIDRRHVTTSVTKYLVDTIVVKSVSKSSKMNSMVKGSKTQGRGGKKIYRQTKVVQVVRFVEEPDDYAVLQSLHKNIVESEKVGDQGAESSLLTVIDIDQQADVTGSVNFDSVASSLKEAMTMTLE</sequence>
<evidence type="ECO:0000256" key="2">
    <source>
        <dbReference type="SAM" id="SignalP"/>
    </source>
</evidence>